<feature type="compositionally biased region" description="Low complexity" evidence="10">
    <location>
        <begin position="86"/>
        <end position="118"/>
    </location>
</feature>
<dbReference type="AlphaFoldDB" id="A0A2A3ESW3"/>
<dbReference type="EMBL" id="KZ288192">
    <property type="protein sequence ID" value="PBC34392.1"/>
    <property type="molecule type" value="Genomic_DNA"/>
</dbReference>
<proteinExistence type="predicted"/>
<evidence type="ECO:0000256" key="3">
    <source>
        <dbReference type="ARBA" id="ARBA00022737"/>
    </source>
</evidence>
<evidence type="ECO:0000256" key="9">
    <source>
        <dbReference type="ARBA" id="ARBA00023242"/>
    </source>
</evidence>
<dbReference type="OrthoDB" id="10062131at2759"/>
<accession>A0A2A3ESW3</accession>
<gene>
    <name evidence="12" type="ORF">APICC_06570</name>
</gene>
<feature type="compositionally biased region" description="Polar residues" evidence="10">
    <location>
        <begin position="299"/>
        <end position="313"/>
    </location>
</feature>
<evidence type="ECO:0000256" key="6">
    <source>
        <dbReference type="ARBA" id="ARBA00022990"/>
    </source>
</evidence>
<dbReference type="InterPro" id="IPR000156">
    <property type="entry name" value="Ran_bind_dom"/>
</dbReference>
<feature type="compositionally biased region" description="Polar residues" evidence="10">
    <location>
        <begin position="233"/>
        <end position="246"/>
    </location>
</feature>
<name>A0A2A3ESW3_APICC</name>
<dbReference type="Pfam" id="PF00638">
    <property type="entry name" value="Ran_BP1"/>
    <property type="match status" value="1"/>
</dbReference>
<protein>
    <submittedName>
        <fullName evidence="12">Nuclear pore complex protein Nup50</fullName>
    </submittedName>
</protein>
<feature type="region of interest" description="Disordered" evidence="10">
    <location>
        <begin position="201"/>
        <end position="247"/>
    </location>
</feature>
<keyword evidence="6" id="KW-0007">Acetylation</keyword>
<dbReference type="Gene3D" id="2.30.29.30">
    <property type="entry name" value="Pleckstrin-homology domain (PH domain)/Phosphotyrosine-binding domain (PTB)"/>
    <property type="match status" value="1"/>
</dbReference>
<evidence type="ECO:0000256" key="2">
    <source>
        <dbReference type="ARBA" id="ARBA00022448"/>
    </source>
</evidence>
<keyword evidence="3" id="KW-0677">Repeat</keyword>
<keyword evidence="13" id="KW-1185">Reference proteome</keyword>
<evidence type="ECO:0000256" key="7">
    <source>
        <dbReference type="ARBA" id="ARBA00023010"/>
    </source>
</evidence>
<dbReference type="InterPro" id="IPR011993">
    <property type="entry name" value="PH-like_dom_sf"/>
</dbReference>
<keyword evidence="8" id="KW-0906">Nuclear pore complex</keyword>
<dbReference type="Pfam" id="PF08911">
    <property type="entry name" value="NUP50"/>
    <property type="match status" value="1"/>
</dbReference>
<reference evidence="12 13" key="1">
    <citation type="submission" date="2014-07" db="EMBL/GenBank/DDBJ databases">
        <title>Genomic and transcriptomic analysis on Apis cerana provide comprehensive insights into honey bee biology.</title>
        <authorList>
            <person name="Diao Q."/>
            <person name="Sun L."/>
            <person name="Zheng H."/>
            <person name="Zheng H."/>
            <person name="Xu S."/>
            <person name="Wang S."/>
            <person name="Zeng Z."/>
            <person name="Hu F."/>
            <person name="Su S."/>
            <person name="Wu J."/>
        </authorList>
    </citation>
    <scope>NUCLEOTIDE SEQUENCE [LARGE SCALE GENOMIC DNA]</scope>
    <source>
        <tissue evidence="12">Pupae without intestine</tissue>
    </source>
</reference>
<dbReference type="SUPFAM" id="SSF50729">
    <property type="entry name" value="PH domain-like"/>
    <property type="match status" value="1"/>
</dbReference>
<dbReference type="GO" id="GO:0006606">
    <property type="term" value="P:protein import into nucleus"/>
    <property type="evidence" value="ECO:0007669"/>
    <property type="project" value="TreeGrafter"/>
</dbReference>
<evidence type="ECO:0000259" key="11">
    <source>
        <dbReference type="SMART" id="SM00160"/>
    </source>
</evidence>
<evidence type="ECO:0000256" key="5">
    <source>
        <dbReference type="ARBA" id="ARBA00022927"/>
    </source>
</evidence>
<keyword evidence="2" id="KW-0813">Transport</keyword>
<dbReference type="CDD" id="cd13170">
    <property type="entry name" value="RanBD_NUP50"/>
    <property type="match status" value="1"/>
</dbReference>
<evidence type="ECO:0000256" key="10">
    <source>
        <dbReference type="SAM" id="MobiDB-lite"/>
    </source>
</evidence>
<evidence type="ECO:0000313" key="13">
    <source>
        <dbReference type="Proteomes" id="UP000242457"/>
    </source>
</evidence>
<keyword evidence="9" id="KW-0539">Nucleus</keyword>
<dbReference type="STRING" id="94128.A0A2A3ESW3"/>
<dbReference type="InterPro" id="IPR015007">
    <property type="entry name" value="NUP2/50/61"/>
</dbReference>
<feature type="compositionally biased region" description="Basic and acidic residues" evidence="10">
    <location>
        <begin position="325"/>
        <end position="336"/>
    </location>
</feature>
<feature type="compositionally biased region" description="Basic and acidic residues" evidence="10">
    <location>
        <begin position="216"/>
        <end position="229"/>
    </location>
</feature>
<feature type="domain" description="RanBD1" evidence="11">
    <location>
        <begin position="417"/>
        <end position="525"/>
    </location>
</feature>
<feature type="region of interest" description="Disordered" evidence="10">
    <location>
        <begin position="299"/>
        <end position="345"/>
    </location>
</feature>
<dbReference type="InterPro" id="IPR045255">
    <property type="entry name" value="RanBP1-like"/>
</dbReference>
<dbReference type="GO" id="GO:0051028">
    <property type="term" value="P:mRNA transport"/>
    <property type="evidence" value="ECO:0007669"/>
    <property type="project" value="UniProtKB-KW"/>
</dbReference>
<feature type="compositionally biased region" description="Acidic residues" evidence="10">
    <location>
        <begin position="399"/>
        <end position="411"/>
    </location>
</feature>
<dbReference type="PANTHER" id="PTHR23138:SF141">
    <property type="entry name" value="NUCLEAR PORE COMPLEX PROTEIN NUP50"/>
    <property type="match status" value="1"/>
</dbReference>
<evidence type="ECO:0000256" key="1">
    <source>
        <dbReference type="ARBA" id="ARBA00004567"/>
    </source>
</evidence>
<dbReference type="SMART" id="SM00160">
    <property type="entry name" value="RanBD"/>
    <property type="match status" value="1"/>
</dbReference>
<keyword evidence="4" id="KW-0509">mRNA transport</keyword>
<feature type="region of interest" description="Disordered" evidence="10">
    <location>
        <begin position="86"/>
        <end position="148"/>
    </location>
</feature>
<organism evidence="12 13">
    <name type="scientific">Apis cerana cerana</name>
    <name type="common">Oriental honeybee</name>
    <dbReference type="NCBI Taxonomy" id="94128"/>
    <lineage>
        <taxon>Eukaryota</taxon>
        <taxon>Metazoa</taxon>
        <taxon>Ecdysozoa</taxon>
        <taxon>Arthropoda</taxon>
        <taxon>Hexapoda</taxon>
        <taxon>Insecta</taxon>
        <taxon>Pterygota</taxon>
        <taxon>Neoptera</taxon>
        <taxon>Endopterygota</taxon>
        <taxon>Hymenoptera</taxon>
        <taxon>Apocrita</taxon>
        <taxon>Aculeata</taxon>
        <taxon>Apoidea</taxon>
        <taxon>Anthophila</taxon>
        <taxon>Apidae</taxon>
        <taxon>Apis</taxon>
    </lineage>
</organism>
<dbReference type="GO" id="GO:0005643">
    <property type="term" value="C:nuclear pore"/>
    <property type="evidence" value="ECO:0007669"/>
    <property type="project" value="UniProtKB-SubCell"/>
</dbReference>
<evidence type="ECO:0000256" key="4">
    <source>
        <dbReference type="ARBA" id="ARBA00022816"/>
    </source>
</evidence>
<keyword evidence="7" id="KW-0811">Translocation</keyword>
<keyword evidence="5" id="KW-0653">Protein transport</keyword>
<feature type="region of interest" description="Disordered" evidence="10">
    <location>
        <begin position="395"/>
        <end position="415"/>
    </location>
</feature>
<feature type="region of interest" description="Disordered" evidence="10">
    <location>
        <begin position="1"/>
        <end position="37"/>
    </location>
</feature>
<comment type="subcellular location">
    <subcellularLocation>
        <location evidence="1">Nucleus</location>
        <location evidence="1">Nuclear pore complex</location>
    </subcellularLocation>
</comment>
<dbReference type="Proteomes" id="UP000242457">
    <property type="component" value="Unassembled WGS sequence"/>
</dbReference>
<sequence>MFTEMAGKRPATTDLNHDNWDDEEKPEEAGTFKKAPDDVMEKRIVKKAKRRLQNTEDTTRSAFGTFTGFKTTTSTNASPFSFLANNNTINTNDTSSKTITNINKSSTNNETSKTNENGTNKKENTEIQTSSPTCSSKNSTSDQEDQNTLKKSSDYFAKLKGLNESVAQWIKTHVDANPFCILTPIFKDYEKYLKEIESKHGNEIEKSSQTQSIHSSDNKESTNTEKKLESSPFGVTNSKSPFSSTEWKPEKSIFGNISTGSKSIFRKSEHTTDTGKSIFSNTDQSSDIQKSVFGNIDQKSGSKNIFGSSNSEKNPFLSKPSIVSDKSDEQETKLDSKSTTVTTSTTSTTTTIASSFATTNTTTFCFGQSSATNNTSTGFSFGSTKPFTFGAQVVKPQEPEDSEGKDDEDEEPPKVEFKPVIEEGAIYEQRCKVFVKKDGNFTDRGVGMLFLKPTPNEKTQLLVRAETSLGNLLLNTLLTESIPTKRMNKNTIMLVCLPLPDSTPPPVPVLLRVKTDEDADKLLEALNKHKK</sequence>
<evidence type="ECO:0000313" key="12">
    <source>
        <dbReference type="EMBL" id="PBC34392.1"/>
    </source>
</evidence>
<evidence type="ECO:0000256" key="8">
    <source>
        <dbReference type="ARBA" id="ARBA00023132"/>
    </source>
</evidence>
<feature type="compositionally biased region" description="Basic and acidic residues" evidence="10">
    <location>
        <begin position="27"/>
        <end position="37"/>
    </location>
</feature>
<feature type="compositionally biased region" description="Low complexity" evidence="10">
    <location>
        <begin position="126"/>
        <end position="141"/>
    </location>
</feature>
<dbReference type="PANTHER" id="PTHR23138">
    <property type="entry name" value="RAN BINDING PROTEIN"/>
    <property type="match status" value="1"/>
</dbReference>